<keyword evidence="1" id="KW-1133">Transmembrane helix</keyword>
<name>A0A7R9MBE3_9ACAR</name>
<organism evidence="2">
    <name type="scientific">Oppiella nova</name>
    <dbReference type="NCBI Taxonomy" id="334625"/>
    <lineage>
        <taxon>Eukaryota</taxon>
        <taxon>Metazoa</taxon>
        <taxon>Ecdysozoa</taxon>
        <taxon>Arthropoda</taxon>
        <taxon>Chelicerata</taxon>
        <taxon>Arachnida</taxon>
        <taxon>Acari</taxon>
        <taxon>Acariformes</taxon>
        <taxon>Sarcoptiformes</taxon>
        <taxon>Oribatida</taxon>
        <taxon>Brachypylina</taxon>
        <taxon>Oppioidea</taxon>
        <taxon>Oppiidae</taxon>
        <taxon>Oppiella</taxon>
    </lineage>
</organism>
<dbReference type="EMBL" id="CAJPVJ010011354">
    <property type="protein sequence ID" value="CAG2173746.1"/>
    <property type="molecule type" value="Genomic_DNA"/>
</dbReference>
<dbReference type="Proteomes" id="UP000728032">
    <property type="component" value="Unassembled WGS sequence"/>
</dbReference>
<evidence type="ECO:0000313" key="3">
    <source>
        <dbReference type="Proteomes" id="UP000728032"/>
    </source>
</evidence>
<keyword evidence="1" id="KW-0472">Membrane</keyword>
<protein>
    <submittedName>
        <fullName evidence="2">Uncharacterized protein</fullName>
    </submittedName>
</protein>
<evidence type="ECO:0000313" key="2">
    <source>
        <dbReference type="EMBL" id="CAD7656559.1"/>
    </source>
</evidence>
<evidence type="ECO:0000256" key="1">
    <source>
        <dbReference type="SAM" id="Phobius"/>
    </source>
</evidence>
<feature type="transmembrane region" description="Helical" evidence="1">
    <location>
        <begin position="39"/>
        <end position="59"/>
    </location>
</feature>
<dbReference type="EMBL" id="OC926179">
    <property type="protein sequence ID" value="CAD7656559.1"/>
    <property type="molecule type" value="Genomic_DNA"/>
</dbReference>
<reference evidence="2" key="1">
    <citation type="submission" date="2020-11" db="EMBL/GenBank/DDBJ databases">
        <authorList>
            <person name="Tran Van P."/>
        </authorList>
    </citation>
    <scope>NUCLEOTIDE SEQUENCE</scope>
</reference>
<keyword evidence="3" id="KW-1185">Reference proteome</keyword>
<sequence>MKLVSLNSTHRSDYRLKVQQIYTRHHIQSHLLGRRVINIFYNICTCLGFTSMYAGIVAFTELHIGFTNKLNPHSDYSKDY</sequence>
<dbReference type="AlphaFoldDB" id="A0A7R9MBE3"/>
<proteinExistence type="predicted"/>
<accession>A0A7R9MBE3</accession>
<keyword evidence="1" id="KW-0812">Transmembrane</keyword>
<gene>
    <name evidence="2" type="ORF">ONB1V03_LOCUS13195</name>
</gene>